<keyword evidence="3" id="KW-1185">Reference proteome</keyword>
<proteinExistence type="predicted"/>
<accession>A0ABV5QLK0</accession>
<dbReference type="Pfam" id="PF05168">
    <property type="entry name" value="HEPN"/>
    <property type="match status" value="1"/>
</dbReference>
<dbReference type="Gene3D" id="1.20.120.330">
    <property type="entry name" value="Nucleotidyltransferases domain 2"/>
    <property type="match status" value="1"/>
</dbReference>
<dbReference type="RefSeq" id="WP_345486987.1">
    <property type="nucleotide sequence ID" value="NZ_BAAAWU010000001.1"/>
</dbReference>
<gene>
    <name evidence="2" type="ORF">ACFFTP_09285</name>
</gene>
<dbReference type="Proteomes" id="UP001589716">
    <property type="component" value="Unassembled WGS sequence"/>
</dbReference>
<sequence length="139" mass="15925">MYDDPITPQEWEDVAQERRVDAMELHRAGRHLACLYYLGFAAECLAKALCAAQGRPAPRGHDVLALIEHAGFSSQVLPQNTRNFLTDRDVSLRYQAALPDDVKIDDEIEAARRFMIWCITQLRRRPRARGAKAHRRKAQ</sequence>
<dbReference type="InterPro" id="IPR007842">
    <property type="entry name" value="HEPN_dom"/>
</dbReference>
<protein>
    <submittedName>
        <fullName evidence="2">HEPN domain-containing protein</fullName>
    </submittedName>
</protein>
<reference evidence="2 3" key="1">
    <citation type="submission" date="2024-09" db="EMBL/GenBank/DDBJ databases">
        <authorList>
            <person name="Sun Q."/>
            <person name="Mori K."/>
        </authorList>
    </citation>
    <scope>NUCLEOTIDE SEQUENCE [LARGE SCALE GENOMIC DNA]</scope>
    <source>
        <strain evidence="2 3">JCM 4414</strain>
    </source>
</reference>
<dbReference type="SUPFAM" id="SSF81593">
    <property type="entry name" value="Nucleotidyltransferase substrate binding subunit/domain"/>
    <property type="match status" value="1"/>
</dbReference>
<organism evidence="2 3">
    <name type="scientific">Streptomyces roseoviridis</name>
    <dbReference type="NCBI Taxonomy" id="67361"/>
    <lineage>
        <taxon>Bacteria</taxon>
        <taxon>Bacillati</taxon>
        <taxon>Actinomycetota</taxon>
        <taxon>Actinomycetes</taxon>
        <taxon>Kitasatosporales</taxon>
        <taxon>Streptomycetaceae</taxon>
        <taxon>Streptomyces</taxon>
    </lineage>
</organism>
<evidence type="ECO:0000259" key="1">
    <source>
        <dbReference type="Pfam" id="PF05168"/>
    </source>
</evidence>
<name>A0ABV5QLK0_9ACTN</name>
<dbReference type="EMBL" id="JBHMCT010000007">
    <property type="protein sequence ID" value="MFB9554382.1"/>
    <property type="molecule type" value="Genomic_DNA"/>
</dbReference>
<evidence type="ECO:0000313" key="2">
    <source>
        <dbReference type="EMBL" id="MFB9554382.1"/>
    </source>
</evidence>
<comment type="caution">
    <text evidence="2">The sequence shown here is derived from an EMBL/GenBank/DDBJ whole genome shotgun (WGS) entry which is preliminary data.</text>
</comment>
<feature type="domain" description="HEPN" evidence="1">
    <location>
        <begin position="10"/>
        <end position="117"/>
    </location>
</feature>
<evidence type="ECO:0000313" key="3">
    <source>
        <dbReference type="Proteomes" id="UP001589716"/>
    </source>
</evidence>